<dbReference type="EMBL" id="AP011529">
    <property type="protein sequence ID" value="BAI81050.1"/>
    <property type="molecule type" value="Genomic_DNA"/>
</dbReference>
<dbReference type="HOGENOM" id="CLU_2104966_0_0_0"/>
<reference evidence="1 2" key="1">
    <citation type="journal article" date="2010" name="DNA Res.">
        <title>Bacterial lifestyle in a deep-sea hydrothermal vent chimney revealed by the genome sequence of the thermophilic bacterium Deferribacter desulfuricans SSM1.</title>
        <authorList>
            <person name="Takaki Y."/>
            <person name="Shimamura S."/>
            <person name="Nakagawa S."/>
            <person name="Fukuhara Y."/>
            <person name="Horikawa H."/>
            <person name="Ankai A."/>
            <person name="Harada T."/>
            <person name="Hosoyama A."/>
            <person name="Oguchi A."/>
            <person name="Fukui S."/>
            <person name="Fujita N."/>
            <person name="Takami H."/>
            <person name="Takai K."/>
        </authorList>
    </citation>
    <scope>NUCLEOTIDE SEQUENCE [LARGE SCALE GENOMIC DNA]</scope>
    <source>
        <strain evidence="2">DSM 14783 / JCM 11476 / NBRC 101012 / SSM1</strain>
    </source>
</reference>
<organism evidence="1 2">
    <name type="scientific">Deferribacter desulfuricans (strain DSM 14783 / JCM 11476 / NBRC 101012 / SSM1)</name>
    <dbReference type="NCBI Taxonomy" id="639282"/>
    <lineage>
        <taxon>Bacteria</taxon>
        <taxon>Pseudomonadati</taxon>
        <taxon>Deferribacterota</taxon>
        <taxon>Deferribacteres</taxon>
        <taxon>Deferribacterales</taxon>
        <taxon>Deferribacteraceae</taxon>
        <taxon>Deferribacter</taxon>
    </lineage>
</organism>
<proteinExistence type="predicted"/>
<dbReference type="AlphaFoldDB" id="D3P8L0"/>
<evidence type="ECO:0000313" key="2">
    <source>
        <dbReference type="Proteomes" id="UP000001520"/>
    </source>
</evidence>
<name>D3P8L0_DEFDS</name>
<dbReference type="Proteomes" id="UP000001520">
    <property type="component" value="Chromosome"/>
</dbReference>
<accession>D3P8L0</accession>
<dbReference type="RefSeq" id="WP_013008296.1">
    <property type="nucleotide sequence ID" value="NC_013939.1"/>
</dbReference>
<keyword evidence="2" id="KW-1185">Reference proteome</keyword>
<evidence type="ECO:0000313" key="1">
    <source>
        <dbReference type="EMBL" id="BAI81050.1"/>
    </source>
</evidence>
<evidence type="ECO:0008006" key="3">
    <source>
        <dbReference type="Google" id="ProtNLM"/>
    </source>
</evidence>
<dbReference type="KEGG" id="ddf:DEFDS_1592"/>
<dbReference type="STRING" id="639282.DEFDS_1592"/>
<gene>
    <name evidence="1" type="ordered locus">DEFDS_1592</name>
</gene>
<sequence>MDPVSLILKRAEHLKNKEFGKIYDMYDDKSIMKNFYPSKDDYIIFMKKFSKSVILKKMEILDCDTKGSFAKVVSKEFIQDFEENSIIVNKCTTYLKNFSNRWTIIKENRIQIEKQ</sequence>
<protein>
    <recommendedName>
        <fullName evidence="3">SnoaL-like domain-containing protein</fullName>
    </recommendedName>
</protein>
<dbReference type="OrthoDB" id="9869954at2"/>